<keyword evidence="2" id="KW-1185">Reference proteome</keyword>
<comment type="caution">
    <text evidence="1">The sequence shown here is derived from an EMBL/GenBank/DDBJ whole genome shotgun (WGS) entry which is preliminary data.</text>
</comment>
<dbReference type="InterPro" id="IPR036291">
    <property type="entry name" value="NAD(P)-bd_dom_sf"/>
</dbReference>
<sequence>MLKTCVETSRSYLSTEDAATAILPILTKDTAGKIYNVADEDTYCSIAEIAESVADKYGLAVQYDVQENKECLGTLHMDLDTAAIRVLDWRPTAKEGVLSIYEEMMGDFLEQ</sequence>
<dbReference type="Proteomes" id="UP000220752">
    <property type="component" value="Unassembled WGS sequence"/>
</dbReference>
<reference evidence="1 2" key="1">
    <citation type="journal article" date="2017" name="Front. Microbiol.">
        <title>New Insights into the Diversity of the Genus Faecalibacterium.</title>
        <authorList>
            <person name="Benevides L."/>
            <person name="Burman S."/>
            <person name="Martin R."/>
            <person name="Robert V."/>
            <person name="Thomas M."/>
            <person name="Miquel S."/>
            <person name="Chain F."/>
            <person name="Sokol H."/>
            <person name="Bermudez-Humaran L.G."/>
            <person name="Morrison M."/>
            <person name="Langella P."/>
            <person name="Azevedo V.A."/>
            <person name="Chatel J.M."/>
            <person name="Soares S."/>
        </authorList>
    </citation>
    <scope>NUCLEOTIDE SEQUENCE [LARGE SCALE GENOMIC DNA]</scope>
    <source>
        <strain evidence="2">CNCM I-4540</strain>
    </source>
</reference>
<accession>A0A2A6ZC40</accession>
<evidence type="ECO:0000313" key="1">
    <source>
        <dbReference type="EMBL" id="PDX58908.1"/>
    </source>
</evidence>
<protein>
    <submittedName>
        <fullName evidence="1">Uncharacterized protein</fullName>
    </submittedName>
</protein>
<evidence type="ECO:0000313" key="2">
    <source>
        <dbReference type="Proteomes" id="UP000220752"/>
    </source>
</evidence>
<dbReference type="EMBL" id="NMTQ01000021">
    <property type="protein sequence ID" value="PDX58908.1"/>
    <property type="molecule type" value="Genomic_DNA"/>
</dbReference>
<name>A0A2A6ZC40_9FIRM</name>
<gene>
    <name evidence="1" type="ORF">CGS46_05265</name>
</gene>
<organism evidence="1 2">
    <name type="scientific">Faecalibacterium langellae</name>
    <dbReference type="NCBI Taxonomy" id="3435293"/>
    <lineage>
        <taxon>Bacteria</taxon>
        <taxon>Bacillati</taxon>
        <taxon>Bacillota</taxon>
        <taxon>Clostridia</taxon>
        <taxon>Eubacteriales</taxon>
        <taxon>Oscillospiraceae</taxon>
        <taxon>Faecalibacterium</taxon>
    </lineage>
</organism>
<dbReference type="AlphaFoldDB" id="A0A2A6ZC40"/>
<dbReference type="SUPFAM" id="SSF51735">
    <property type="entry name" value="NAD(P)-binding Rossmann-fold domains"/>
    <property type="match status" value="1"/>
</dbReference>
<proteinExistence type="predicted"/>
<dbReference type="Gene3D" id="3.40.50.720">
    <property type="entry name" value="NAD(P)-binding Rossmann-like Domain"/>
    <property type="match status" value="1"/>
</dbReference>
<dbReference type="Gene3D" id="3.90.25.10">
    <property type="entry name" value="UDP-galactose 4-epimerase, domain 1"/>
    <property type="match status" value="1"/>
</dbReference>